<dbReference type="OrthoDB" id="19261at2759"/>
<sequence length="409" mass="44191">MKQYSWIGLTVAASLFIGIEGQPARFHPSGRNDISFTIATSETSNDPPRGDLLLQIQAPDSIQWIGIGSGNQMAGANIFVVYASSATNVVVSPREGTGHVPPLHNAENHITVLPGTGIANGTITARFKWKNFLDAHWVASNATDSASSWIWAYKNGPPLLSEKVSAPIEYHDAFGRELVDLRRAQSTSNFNIEDGVFTDSSSPEIQNLPYMATAHGYMMALAFVLLFPTFALLVPLSSFITIPVISVHAPLQGLALATAIAGAGLGLKMWIGGNSQPAAHPIIGIIVVATLTFIQPALGWAHHLRFKRNGEKSYFSFGHRWLGRSMLALGVINGGLGFWWEGPVTGSLKTGMVIYAAIAGVVCVVYLILHLFIRAKFASRREHVQCIRLEDASAPSSKRADSWQVVHGQ</sequence>
<evidence type="ECO:0000256" key="1">
    <source>
        <dbReference type="ARBA" id="ARBA00004370"/>
    </source>
</evidence>
<dbReference type="SMART" id="SM00665">
    <property type="entry name" value="B561"/>
    <property type="match status" value="1"/>
</dbReference>
<keyword evidence="4" id="KW-0249">Electron transport</keyword>
<keyword evidence="12" id="KW-1185">Reference proteome</keyword>
<dbReference type="SUPFAM" id="SSF49344">
    <property type="entry name" value="CBD9-like"/>
    <property type="match status" value="1"/>
</dbReference>
<evidence type="ECO:0000256" key="3">
    <source>
        <dbReference type="ARBA" id="ARBA00022692"/>
    </source>
</evidence>
<dbReference type="SMART" id="SM00664">
    <property type="entry name" value="DoH"/>
    <property type="match status" value="1"/>
</dbReference>
<dbReference type="Gene3D" id="2.60.40.1210">
    <property type="entry name" value="Cellobiose dehydrogenase, cytochrome domain"/>
    <property type="match status" value="1"/>
</dbReference>
<dbReference type="Proteomes" id="UP000042958">
    <property type="component" value="Unassembled WGS sequence"/>
</dbReference>
<feature type="transmembrane region" description="Helical" evidence="7">
    <location>
        <begin position="278"/>
        <end position="300"/>
    </location>
</feature>
<evidence type="ECO:0000259" key="9">
    <source>
        <dbReference type="SMART" id="SM00664"/>
    </source>
</evidence>
<gene>
    <name evidence="11" type="ORF">PMG11_03959</name>
</gene>
<feature type="chain" id="PRO_5002524172" description="Cellobiose dehydrogenase" evidence="8">
    <location>
        <begin position="22"/>
        <end position="409"/>
    </location>
</feature>
<evidence type="ECO:0000256" key="8">
    <source>
        <dbReference type="SAM" id="SignalP"/>
    </source>
</evidence>
<protein>
    <recommendedName>
        <fullName evidence="13">Cellobiose dehydrogenase</fullName>
    </recommendedName>
</protein>
<keyword evidence="2" id="KW-0813">Transport</keyword>
<accession>A0A0F7VIG1</accession>
<reference evidence="12" key="1">
    <citation type="journal article" date="2015" name="Genome Announc.">
        <title>Draft genome sequence of the fungus Penicillium brasilianum MG11.</title>
        <authorList>
            <person name="Horn F."/>
            <person name="Linde J."/>
            <person name="Mattern D.J."/>
            <person name="Walther G."/>
            <person name="Guthke R."/>
            <person name="Brakhage A.A."/>
            <person name="Valiante V."/>
        </authorList>
    </citation>
    <scope>NUCLEOTIDE SEQUENCE [LARGE SCALE GENOMIC DNA]</scope>
    <source>
        <strain evidence="12">MG11</strain>
    </source>
</reference>
<evidence type="ECO:0000313" key="12">
    <source>
        <dbReference type="Proteomes" id="UP000042958"/>
    </source>
</evidence>
<feature type="transmembrane region" description="Helical" evidence="7">
    <location>
        <begin position="254"/>
        <end position="272"/>
    </location>
</feature>
<dbReference type="AlphaFoldDB" id="A0A0F7VIG1"/>
<feature type="transmembrane region" description="Helical" evidence="7">
    <location>
        <begin position="352"/>
        <end position="373"/>
    </location>
</feature>
<evidence type="ECO:0000256" key="5">
    <source>
        <dbReference type="ARBA" id="ARBA00022989"/>
    </source>
</evidence>
<proteinExistence type="predicted"/>
<feature type="signal peptide" evidence="8">
    <location>
        <begin position="1"/>
        <end position="21"/>
    </location>
</feature>
<dbReference type="CDD" id="cd09630">
    <property type="entry name" value="CDH_like_cytochrome"/>
    <property type="match status" value="1"/>
</dbReference>
<evidence type="ECO:0000256" key="7">
    <source>
        <dbReference type="SAM" id="Phobius"/>
    </source>
</evidence>
<dbReference type="STRING" id="104259.A0A0F7VIG1"/>
<name>A0A0F7VIG1_PENBI</name>
<evidence type="ECO:0000259" key="10">
    <source>
        <dbReference type="SMART" id="SM00665"/>
    </source>
</evidence>
<comment type="subcellular location">
    <subcellularLocation>
        <location evidence="1">Membrane</location>
    </subcellularLocation>
</comment>
<feature type="transmembrane region" description="Helical" evidence="7">
    <location>
        <begin position="217"/>
        <end position="242"/>
    </location>
</feature>
<dbReference type="InterPro" id="IPR005018">
    <property type="entry name" value="DOMON_domain"/>
</dbReference>
<evidence type="ECO:0000313" key="11">
    <source>
        <dbReference type="EMBL" id="CEO59277.1"/>
    </source>
</evidence>
<feature type="domain" description="Cytochrome b561" evidence="10">
    <location>
        <begin position="214"/>
        <end position="338"/>
    </location>
</feature>
<keyword evidence="5 7" id="KW-1133">Transmembrane helix</keyword>
<dbReference type="GO" id="GO:0016020">
    <property type="term" value="C:membrane"/>
    <property type="evidence" value="ECO:0007669"/>
    <property type="project" value="UniProtKB-SubCell"/>
</dbReference>
<dbReference type="InterPro" id="IPR006593">
    <property type="entry name" value="Cyt_b561/ferric_Rdtase_TM"/>
</dbReference>
<evidence type="ECO:0008006" key="13">
    <source>
        <dbReference type="Google" id="ProtNLM"/>
    </source>
</evidence>
<dbReference type="PANTHER" id="PTHR47797">
    <property type="entry name" value="DEHYDROGENASE, PUTATIVE (AFU_ORTHOLOGUE AFUA_8G05805)-RELATED"/>
    <property type="match status" value="1"/>
</dbReference>
<dbReference type="Pfam" id="PF16010">
    <property type="entry name" value="CDH-cyt"/>
    <property type="match status" value="1"/>
</dbReference>
<keyword evidence="3 7" id="KW-0812">Transmembrane</keyword>
<keyword evidence="6 7" id="KW-0472">Membrane</keyword>
<evidence type="ECO:0000256" key="2">
    <source>
        <dbReference type="ARBA" id="ARBA00022448"/>
    </source>
</evidence>
<feature type="domain" description="DOMON" evidence="9">
    <location>
        <begin position="64"/>
        <end position="154"/>
    </location>
</feature>
<evidence type="ECO:0000256" key="4">
    <source>
        <dbReference type="ARBA" id="ARBA00022982"/>
    </source>
</evidence>
<evidence type="ECO:0000256" key="6">
    <source>
        <dbReference type="ARBA" id="ARBA00023136"/>
    </source>
</evidence>
<keyword evidence="8" id="KW-0732">Signal</keyword>
<dbReference type="CDD" id="cd08760">
    <property type="entry name" value="Cyt_b561_FRRS1_like"/>
    <property type="match status" value="1"/>
</dbReference>
<dbReference type="PANTHER" id="PTHR47797:SF1">
    <property type="entry name" value="CYTOCHROME B561 DOMAIN-CONTAINING PROTEIN-RELATED"/>
    <property type="match status" value="1"/>
</dbReference>
<dbReference type="EMBL" id="CDHK01000003">
    <property type="protein sequence ID" value="CEO59277.1"/>
    <property type="molecule type" value="Genomic_DNA"/>
</dbReference>
<dbReference type="InterPro" id="IPR015920">
    <property type="entry name" value="Cellobiose_DH-like_cyt"/>
</dbReference>
<feature type="transmembrane region" description="Helical" evidence="7">
    <location>
        <begin position="321"/>
        <end position="340"/>
    </location>
</feature>
<organism evidence="11 12">
    <name type="scientific">Penicillium brasilianum</name>
    <dbReference type="NCBI Taxonomy" id="104259"/>
    <lineage>
        <taxon>Eukaryota</taxon>
        <taxon>Fungi</taxon>
        <taxon>Dikarya</taxon>
        <taxon>Ascomycota</taxon>
        <taxon>Pezizomycotina</taxon>
        <taxon>Eurotiomycetes</taxon>
        <taxon>Eurotiomycetidae</taxon>
        <taxon>Eurotiales</taxon>
        <taxon>Aspergillaceae</taxon>
        <taxon>Penicillium</taxon>
    </lineage>
</organism>